<evidence type="ECO:0000256" key="6">
    <source>
        <dbReference type="ARBA" id="ARBA00022989"/>
    </source>
</evidence>
<accession>A0A6B3NB96</accession>
<feature type="transmembrane region" description="Helical" evidence="8">
    <location>
        <begin position="155"/>
        <end position="172"/>
    </location>
</feature>
<comment type="caution">
    <text evidence="9">The sequence shown here is derived from an EMBL/GenBank/DDBJ whole genome shotgun (WGS) entry which is preliminary data.</text>
</comment>
<evidence type="ECO:0000256" key="7">
    <source>
        <dbReference type="ARBA" id="ARBA00023136"/>
    </source>
</evidence>
<dbReference type="InterPro" id="IPR004776">
    <property type="entry name" value="Mem_transp_PIN-like"/>
</dbReference>
<sequence length="298" mass="31793">MIAILSTVFPVGLIVFVGFVAGKTLQLEISTLSSLSLYVLFPVLVIDSLYRTTLGAENAIGIFLGFIVTYFLLCLAAWLLGQILNLSVPVQKSLVATTAFPNNGNLGLPITLFALGESGLERAIVYMIASSIVILTTAPVFLMVGSFWSVVRLTLKLPLIWAILLGLGLHWSNVQLPFKIGEGLHLLAQAPIPVALLILGMQIASNRFQLKPYEVAASLMRLVGGALTAYLVGKTLGLTGLDLQVLVLQSSMPTAITAFLLVNEFGGDAARTARVVVLSTLLAFLTLPMVLWAITVAT</sequence>
<evidence type="ECO:0000256" key="2">
    <source>
        <dbReference type="ARBA" id="ARBA00010145"/>
    </source>
</evidence>
<dbReference type="InterPro" id="IPR038770">
    <property type="entry name" value="Na+/solute_symporter_sf"/>
</dbReference>
<gene>
    <name evidence="9" type="ORF">F6J89_09515</name>
</gene>
<evidence type="ECO:0000256" key="8">
    <source>
        <dbReference type="SAM" id="Phobius"/>
    </source>
</evidence>
<organism evidence="9">
    <name type="scientific">Symploca sp. SIO1C4</name>
    <dbReference type="NCBI Taxonomy" id="2607765"/>
    <lineage>
        <taxon>Bacteria</taxon>
        <taxon>Bacillati</taxon>
        <taxon>Cyanobacteriota</taxon>
        <taxon>Cyanophyceae</taxon>
        <taxon>Coleofasciculales</taxon>
        <taxon>Coleofasciculaceae</taxon>
        <taxon>Symploca</taxon>
    </lineage>
</organism>
<keyword evidence="5 8" id="KW-0812">Transmembrane</keyword>
<feature type="transmembrane region" description="Helical" evidence="8">
    <location>
        <begin position="215"/>
        <end position="233"/>
    </location>
</feature>
<keyword evidence="6 8" id="KW-1133">Transmembrane helix</keyword>
<comment type="similarity">
    <text evidence="2">Belongs to the auxin efflux carrier (TC 2.A.69) family.</text>
</comment>
<feature type="transmembrane region" description="Helical" evidence="8">
    <location>
        <begin position="275"/>
        <end position="294"/>
    </location>
</feature>
<feature type="transmembrane region" description="Helical" evidence="8">
    <location>
        <begin position="123"/>
        <end position="148"/>
    </location>
</feature>
<evidence type="ECO:0000256" key="5">
    <source>
        <dbReference type="ARBA" id="ARBA00022692"/>
    </source>
</evidence>
<evidence type="ECO:0000256" key="4">
    <source>
        <dbReference type="ARBA" id="ARBA00022475"/>
    </source>
</evidence>
<dbReference type="PANTHER" id="PTHR36838:SF1">
    <property type="entry name" value="SLR1864 PROTEIN"/>
    <property type="match status" value="1"/>
</dbReference>
<feature type="transmembrane region" description="Helical" evidence="8">
    <location>
        <begin position="184"/>
        <end position="203"/>
    </location>
</feature>
<comment type="subcellular location">
    <subcellularLocation>
        <location evidence="1">Cell membrane</location>
        <topology evidence="1">Multi-pass membrane protein</topology>
    </subcellularLocation>
</comment>
<dbReference type="Pfam" id="PF03547">
    <property type="entry name" value="Mem_trans"/>
    <property type="match status" value="2"/>
</dbReference>
<protein>
    <submittedName>
        <fullName evidence="9">AEC family transporter</fullName>
    </submittedName>
</protein>
<dbReference type="EMBL" id="JAAHFQ010000142">
    <property type="protein sequence ID" value="NER27852.1"/>
    <property type="molecule type" value="Genomic_DNA"/>
</dbReference>
<name>A0A6B3NB96_9CYAN</name>
<proteinExistence type="inferred from homology"/>
<feature type="transmembrane region" description="Helical" evidence="8">
    <location>
        <begin position="62"/>
        <end position="84"/>
    </location>
</feature>
<dbReference type="PANTHER" id="PTHR36838">
    <property type="entry name" value="AUXIN EFFLUX CARRIER FAMILY PROTEIN"/>
    <property type="match status" value="1"/>
</dbReference>
<evidence type="ECO:0000313" key="9">
    <source>
        <dbReference type="EMBL" id="NER27852.1"/>
    </source>
</evidence>
<feature type="transmembrane region" description="Helical" evidence="8">
    <location>
        <begin position="245"/>
        <end position="263"/>
    </location>
</feature>
<dbReference type="AlphaFoldDB" id="A0A6B3NB96"/>
<dbReference type="GO" id="GO:0055085">
    <property type="term" value="P:transmembrane transport"/>
    <property type="evidence" value="ECO:0007669"/>
    <property type="project" value="InterPro"/>
</dbReference>
<dbReference type="GO" id="GO:0005886">
    <property type="term" value="C:plasma membrane"/>
    <property type="evidence" value="ECO:0007669"/>
    <property type="project" value="UniProtKB-SubCell"/>
</dbReference>
<reference evidence="9" key="1">
    <citation type="submission" date="2019-11" db="EMBL/GenBank/DDBJ databases">
        <title>Genomic insights into an expanded diversity of filamentous marine cyanobacteria reveals the extraordinary biosynthetic potential of Moorea and Okeania.</title>
        <authorList>
            <person name="Ferreira Leao T."/>
            <person name="Wang M."/>
            <person name="Moss N."/>
            <person name="Da Silva R."/>
            <person name="Sanders J."/>
            <person name="Nurk S."/>
            <person name="Gurevich A."/>
            <person name="Humphrey G."/>
            <person name="Reher R."/>
            <person name="Zhu Q."/>
            <person name="Belda-Ferre P."/>
            <person name="Glukhov E."/>
            <person name="Rex R."/>
            <person name="Dorrestein P.C."/>
            <person name="Knight R."/>
            <person name="Pevzner P."/>
            <person name="Gerwick W.H."/>
            <person name="Gerwick L."/>
        </authorList>
    </citation>
    <scope>NUCLEOTIDE SEQUENCE</scope>
    <source>
        <strain evidence="9">SIO1C4</strain>
    </source>
</reference>
<evidence type="ECO:0000256" key="3">
    <source>
        <dbReference type="ARBA" id="ARBA00022448"/>
    </source>
</evidence>
<evidence type="ECO:0000256" key="1">
    <source>
        <dbReference type="ARBA" id="ARBA00004651"/>
    </source>
</evidence>
<keyword evidence="4" id="KW-1003">Cell membrane</keyword>
<feature type="transmembrane region" description="Helical" evidence="8">
    <location>
        <begin position="32"/>
        <end position="50"/>
    </location>
</feature>
<dbReference type="Gene3D" id="1.20.1530.20">
    <property type="match status" value="1"/>
</dbReference>
<keyword evidence="7 8" id="KW-0472">Membrane</keyword>
<keyword evidence="3" id="KW-0813">Transport</keyword>